<reference evidence="2" key="1">
    <citation type="submission" date="2016-08" db="EMBL/GenBank/DDBJ databases">
        <authorList>
            <person name="Varghese N."/>
            <person name="Submissions Spin"/>
        </authorList>
    </citation>
    <scope>NUCLEOTIDE SEQUENCE [LARGE SCALE GENOMIC DNA]</scope>
    <source>
        <strain evidence="2">SGD-1123</strain>
    </source>
</reference>
<name>A0A1C4CWK1_9BACI</name>
<dbReference type="EMBL" id="FMAU01000004">
    <property type="protein sequence ID" value="SCC23420.1"/>
    <property type="molecule type" value="Genomic_DNA"/>
</dbReference>
<dbReference type="Proteomes" id="UP000181997">
    <property type="component" value="Unassembled WGS sequence"/>
</dbReference>
<protein>
    <submittedName>
        <fullName evidence="1">Uncharacterized protein</fullName>
    </submittedName>
</protein>
<gene>
    <name evidence="1" type="ORF">GA0061094_3309</name>
</gene>
<evidence type="ECO:0000313" key="1">
    <source>
        <dbReference type="EMBL" id="SCC23420.1"/>
    </source>
</evidence>
<organism evidence="1 2">
    <name type="scientific">[Bacillus] enclensis</name>
    <dbReference type="NCBI Taxonomy" id="1402860"/>
    <lineage>
        <taxon>Bacteria</taxon>
        <taxon>Bacillati</taxon>
        <taxon>Bacillota</taxon>
        <taxon>Bacilli</taxon>
        <taxon>Bacillales</taxon>
        <taxon>Bacillaceae</taxon>
        <taxon>Rossellomorea</taxon>
    </lineage>
</organism>
<proteinExistence type="predicted"/>
<dbReference type="AlphaFoldDB" id="A0A1C4CWK1"/>
<accession>A0A1C4CWK1</accession>
<evidence type="ECO:0000313" key="2">
    <source>
        <dbReference type="Proteomes" id="UP000181997"/>
    </source>
</evidence>
<sequence>MCECGRRVIQLNVGRIMNRGFHNKGRSDVFKWETQSVNDGQEIRFTFLSKNSPHRQGVWLKTDKGIEVMGETYSSIELWEDTTPKEVLLKCFTSEGILSFYNIWDRGAGRQSQSYSSGIVIDQKDNAIIYCCNDTGFETNFDKLVISVEKL</sequence>
<keyword evidence="2" id="KW-1185">Reference proteome</keyword>